<keyword evidence="3" id="KW-0786">Thiamine pyrophosphate</keyword>
<dbReference type="InterPro" id="IPR033248">
    <property type="entry name" value="Transketolase_C"/>
</dbReference>
<name>A0A366I836_9FIRM</name>
<evidence type="ECO:0000313" key="5">
    <source>
        <dbReference type="EMBL" id="RBP65378.1"/>
    </source>
</evidence>
<dbReference type="SMART" id="SM00861">
    <property type="entry name" value="Transket_pyr"/>
    <property type="match status" value="1"/>
</dbReference>
<dbReference type="CDD" id="cd07036">
    <property type="entry name" value="TPP_PYR_E1-PDHc-beta_like"/>
    <property type="match status" value="1"/>
</dbReference>
<evidence type="ECO:0000313" key="6">
    <source>
        <dbReference type="Proteomes" id="UP000253490"/>
    </source>
</evidence>
<organism evidence="5 6">
    <name type="scientific">Alkalibaculum bacchi</name>
    <dbReference type="NCBI Taxonomy" id="645887"/>
    <lineage>
        <taxon>Bacteria</taxon>
        <taxon>Bacillati</taxon>
        <taxon>Bacillota</taxon>
        <taxon>Clostridia</taxon>
        <taxon>Eubacteriales</taxon>
        <taxon>Eubacteriaceae</taxon>
        <taxon>Alkalibaculum</taxon>
    </lineage>
</organism>
<dbReference type="GO" id="GO:0016491">
    <property type="term" value="F:oxidoreductase activity"/>
    <property type="evidence" value="ECO:0007669"/>
    <property type="project" value="UniProtKB-KW"/>
</dbReference>
<dbReference type="PANTHER" id="PTHR43257:SF2">
    <property type="entry name" value="PYRUVATE DEHYDROGENASE E1 COMPONENT SUBUNIT BETA"/>
    <property type="match status" value="1"/>
</dbReference>
<gene>
    <name evidence="5" type="ORF">DES36_107118</name>
</gene>
<dbReference type="Gene3D" id="3.40.50.920">
    <property type="match status" value="1"/>
</dbReference>
<protein>
    <submittedName>
        <fullName evidence="5">Pyruvate dehydrogenase E1 component beta subunit</fullName>
    </submittedName>
</protein>
<dbReference type="SUPFAM" id="SSF52518">
    <property type="entry name" value="Thiamin diphosphate-binding fold (THDP-binding)"/>
    <property type="match status" value="1"/>
</dbReference>
<dbReference type="InterPro" id="IPR029061">
    <property type="entry name" value="THDP-binding"/>
</dbReference>
<dbReference type="Proteomes" id="UP000253490">
    <property type="component" value="Unassembled WGS sequence"/>
</dbReference>
<keyword evidence="5" id="KW-0670">Pyruvate</keyword>
<dbReference type="AlphaFoldDB" id="A0A366I836"/>
<dbReference type="Gene3D" id="3.40.50.970">
    <property type="match status" value="1"/>
</dbReference>
<dbReference type="RefSeq" id="WP_113920494.1">
    <property type="nucleotide sequence ID" value="NZ_CALNCS010000185.1"/>
</dbReference>
<comment type="cofactor">
    <cofactor evidence="1">
        <name>thiamine diphosphate</name>
        <dbReference type="ChEBI" id="CHEBI:58937"/>
    </cofactor>
</comment>
<accession>A0A366I836</accession>
<evidence type="ECO:0000259" key="4">
    <source>
        <dbReference type="SMART" id="SM00861"/>
    </source>
</evidence>
<dbReference type="Pfam" id="PF02780">
    <property type="entry name" value="Transketolase_C"/>
    <property type="match status" value="1"/>
</dbReference>
<proteinExistence type="predicted"/>
<dbReference type="NCBIfam" id="NF006667">
    <property type="entry name" value="PRK09212.1"/>
    <property type="match status" value="1"/>
</dbReference>
<dbReference type="SUPFAM" id="SSF52922">
    <property type="entry name" value="TK C-terminal domain-like"/>
    <property type="match status" value="1"/>
</dbReference>
<keyword evidence="6" id="KW-1185">Reference proteome</keyword>
<dbReference type="InterPro" id="IPR005475">
    <property type="entry name" value="Transketolase-like_Pyr-bd"/>
</dbReference>
<dbReference type="OrthoDB" id="8732661at2"/>
<sequence>MEMKEMTYKDAIRLGMSEEMRRDENVIFFGEDVGLYGGAFGVSVGMLEEFGEERVRDTPISEAVIVGAAAGAAATGLRPITEMMFMDFITIGMDALVNQAAKMRYMFGGKAKVPMVLRLPSGSGTGAAAQHTQSLEAWLCHVPGLKVVTPSTPAEAKGLMKAAIRDDNPVCFVEHKLLYKVKGEVPVDEDYIVPIGKSFVKREGRDVTIVSWGTTLQKVLDIAEEVEKEGISVEVVDPITLYPMDIDTIIESVKKTGRAIVVHEACKTGGVGGEIAARIAESEAFDYLDAPVMRLGGLDVPTPYNRNLEAAVVPKKDEIKEAIYKVMNR</sequence>
<dbReference type="EMBL" id="QNRX01000007">
    <property type="protein sequence ID" value="RBP65378.1"/>
    <property type="molecule type" value="Genomic_DNA"/>
</dbReference>
<comment type="caution">
    <text evidence="5">The sequence shown here is derived from an EMBL/GenBank/DDBJ whole genome shotgun (WGS) entry which is preliminary data.</text>
</comment>
<evidence type="ECO:0000256" key="2">
    <source>
        <dbReference type="ARBA" id="ARBA00023002"/>
    </source>
</evidence>
<feature type="domain" description="Transketolase-like pyrimidine-binding" evidence="4">
    <location>
        <begin position="6"/>
        <end position="181"/>
    </location>
</feature>
<evidence type="ECO:0000256" key="3">
    <source>
        <dbReference type="ARBA" id="ARBA00023052"/>
    </source>
</evidence>
<reference evidence="5 6" key="1">
    <citation type="submission" date="2018-06" db="EMBL/GenBank/DDBJ databases">
        <title>Genomic Encyclopedia of Type Strains, Phase IV (KMG-IV): sequencing the most valuable type-strain genomes for metagenomic binning, comparative biology and taxonomic classification.</title>
        <authorList>
            <person name="Goeker M."/>
        </authorList>
    </citation>
    <scope>NUCLEOTIDE SEQUENCE [LARGE SCALE GENOMIC DNA]</scope>
    <source>
        <strain evidence="5 6">DSM 22112</strain>
    </source>
</reference>
<dbReference type="FunFam" id="3.40.50.920:FF:000001">
    <property type="entry name" value="Pyruvate dehydrogenase E1 beta subunit"/>
    <property type="match status" value="1"/>
</dbReference>
<dbReference type="PANTHER" id="PTHR43257">
    <property type="entry name" value="PYRUVATE DEHYDROGENASE E1 COMPONENT BETA SUBUNIT"/>
    <property type="match status" value="1"/>
</dbReference>
<keyword evidence="2" id="KW-0560">Oxidoreductase</keyword>
<dbReference type="Pfam" id="PF02779">
    <property type="entry name" value="Transket_pyr"/>
    <property type="match status" value="1"/>
</dbReference>
<evidence type="ECO:0000256" key="1">
    <source>
        <dbReference type="ARBA" id="ARBA00001964"/>
    </source>
</evidence>
<dbReference type="InterPro" id="IPR009014">
    <property type="entry name" value="Transketo_C/PFOR_II"/>
</dbReference>
<dbReference type="FunFam" id="3.40.50.970:FF:000001">
    <property type="entry name" value="Pyruvate dehydrogenase E1 beta subunit"/>
    <property type="match status" value="1"/>
</dbReference>